<feature type="region of interest" description="Disordered" evidence="1">
    <location>
        <begin position="41"/>
        <end position="99"/>
    </location>
</feature>
<accession>A0A4C1TBA0</accession>
<comment type="caution">
    <text evidence="2">The sequence shown here is derived from an EMBL/GenBank/DDBJ whole genome shotgun (WGS) entry which is preliminary data.</text>
</comment>
<dbReference type="Proteomes" id="UP000299102">
    <property type="component" value="Unassembled WGS sequence"/>
</dbReference>
<dbReference type="AlphaFoldDB" id="A0A4C1TBA0"/>
<proteinExistence type="predicted"/>
<evidence type="ECO:0000313" key="3">
    <source>
        <dbReference type="Proteomes" id="UP000299102"/>
    </source>
</evidence>
<name>A0A4C1TBA0_EUMVA</name>
<organism evidence="2 3">
    <name type="scientific">Eumeta variegata</name>
    <name type="common">Bagworm moth</name>
    <name type="synonym">Eumeta japonica</name>
    <dbReference type="NCBI Taxonomy" id="151549"/>
    <lineage>
        <taxon>Eukaryota</taxon>
        <taxon>Metazoa</taxon>
        <taxon>Ecdysozoa</taxon>
        <taxon>Arthropoda</taxon>
        <taxon>Hexapoda</taxon>
        <taxon>Insecta</taxon>
        <taxon>Pterygota</taxon>
        <taxon>Neoptera</taxon>
        <taxon>Endopterygota</taxon>
        <taxon>Lepidoptera</taxon>
        <taxon>Glossata</taxon>
        <taxon>Ditrysia</taxon>
        <taxon>Tineoidea</taxon>
        <taxon>Psychidae</taxon>
        <taxon>Oiketicinae</taxon>
        <taxon>Eumeta</taxon>
    </lineage>
</organism>
<sequence>MDGSTRRPRRALPVRRARAQVGDAQLAASAATCPFVRAAPARRAQSANRARPALPARTMMPSRAAAEPVCPSGYLKDSPETEAGAPSLPAPSAMLNDEY</sequence>
<keyword evidence="3" id="KW-1185">Reference proteome</keyword>
<evidence type="ECO:0000256" key="1">
    <source>
        <dbReference type="SAM" id="MobiDB-lite"/>
    </source>
</evidence>
<dbReference type="EMBL" id="BGZK01000047">
    <property type="protein sequence ID" value="GBP11732.1"/>
    <property type="molecule type" value="Genomic_DNA"/>
</dbReference>
<reference evidence="2 3" key="1">
    <citation type="journal article" date="2019" name="Commun. Biol.">
        <title>The bagworm genome reveals a unique fibroin gene that provides high tensile strength.</title>
        <authorList>
            <person name="Kono N."/>
            <person name="Nakamura H."/>
            <person name="Ohtoshi R."/>
            <person name="Tomita M."/>
            <person name="Numata K."/>
            <person name="Arakawa K."/>
        </authorList>
    </citation>
    <scope>NUCLEOTIDE SEQUENCE [LARGE SCALE GENOMIC DNA]</scope>
</reference>
<evidence type="ECO:0000313" key="2">
    <source>
        <dbReference type="EMBL" id="GBP11732.1"/>
    </source>
</evidence>
<gene>
    <name evidence="2" type="ORF">EVAR_77840_1</name>
</gene>
<protein>
    <submittedName>
        <fullName evidence="2">Uncharacterized protein</fullName>
    </submittedName>
</protein>